<feature type="domain" description="Semialdehyde dehydrogenase NAD-binding" evidence="7">
    <location>
        <begin position="7"/>
        <end position="144"/>
    </location>
</feature>
<evidence type="ECO:0000256" key="6">
    <source>
        <dbReference type="PROSITE-ProRule" id="PRU10010"/>
    </source>
</evidence>
<dbReference type="Gene3D" id="3.40.50.720">
    <property type="entry name" value="NAD(P)-binding Rossmann-like Domain"/>
    <property type="match status" value="1"/>
</dbReference>
<dbReference type="SMART" id="SM00859">
    <property type="entry name" value="Semialdhyde_dh"/>
    <property type="match status" value="1"/>
</dbReference>
<dbReference type="HAMAP" id="MF_00150">
    <property type="entry name" value="ArgC_type1"/>
    <property type="match status" value="1"/>
</dbReference>
<dbReference type="EMBL" id="JBBLZC010000039">
    <property type="protein sequence ID" value="MEK0085980.1"/>
    <property type="molecule type" value="Genomic_DNA"/>
</dbReference>
<comment type="catalytic activity">
    <reaction evidence="5">
        <text>N-acetyl-L-glutamate 5-semialdehyde + phosphate + NADP(+) = N-acetyl-L-glutamyl 5-phosphate + NADPH + H(+)</text>
        <dbReference type="Rhea" id="RHEA:21588"/>
        <dbReference type="ChEBI" id="CHEBI:15378"/>
        <dbReference type="ChEBI" id="CHEBI:29123"/>
        <dbReference type="ChEBI" id="CHEBI:43474"/>
        <dbReference type="ChEBI" id="CHEBI:57783"/>
        <dbReference type="ChEBI" id="CHEBI:57936"/>
        <dbReference type="ChEBI" id="CHEBI:58349"/>
        <dbReference type="EC" id="1.2.1.38"/>
    </reaction>
</comment>
<dbReference type="EC" id="1.2.1.38" evidence="5"/>
<evidence type="ECO:0000256" key="5">
    <source>
        <dbReference type="HAMAP-Rule" id="MF_00150"/>
    </source>
</evidence>
<evidence type="ECO:0000256" key="2">
    <source>
        <dbReference type="ARBA" id="ARBA00022605"/>
    </source>
</evidence>
<comment type="caution">
    <text evidence="8">The sequence shown here is derived from an EMBL/GenBank/DDBJ whole genome shotgun (WGS) entry which is preliminary data.</text>
</comment>
<keyword evidence="9" id="KW-1185">Reference proteome</keyword>
<evidence type="ECO:0000313" key="8">
    <source>
        <dbReference type="EMBL" id="MEK0085980.1"/>
    </source>
</evidence>
<evidence type="ECO:0000256" key="1">
    <source>
        <dbReference type="ARBA" id="ARBA00022571"/>
    </source>
</evidence>
<dbReference type="InterPro" id="IPR000534">
    <property type="entry name" value="Semialdehyde_DH_NAD-bd"/>
</dbReference>
<comment type="subcellular location">
    <subcellularLocation>
        <location evidence="5">Cytoplasm</location>
    </subcellularLocation>
</comment>
<keyword evidence="2 5" id="KW-0028">Amino-acid biosynthesis</keyword>
<comment type="pathway">
    <text evidence="5">Amino-acid biosynthesis; L-arginine biosynthesis; N(2)-acetyl-L-ornithine from L-glutamate: step 3/4.</text>
</comment>
<sequence>MSSTGIRIGILGASGYTGAELVRLLGDHPQAEIRALTAERQAGKPLGEVFPQLAIYDLPTLVKIDELDVGGLDVIFCCLPHATTQAIIKSLPRGPKIIDLSADFRLRDPALYEATYGHAHQALELQEQAVYGLSEHYRDAIRKAWLVANPGCYTTTAELPLIPLLKERLIQPEGIIIDAKSGVSGAGRDAKQGSLFTEVTEGIHAYGVATHRHTPEIEQCLADFAGRPMRVTFTPHLMPMSRGILGTIYVRLAAGISPEDLHRCLAGAYADEPFVHVLPFKSLPATRHVRGSNLCLIGVHPSRIPGEAILVSVLDNLVKGASGQAIQNMNIVLGLDERLGLSQRPLFP</sequence>
<feature type="active site" evidence="5 6">
    <location>
        <position position="152"/>
    </location>
</feature>
<protein>
    <recommendedName>
        <fullName evidence="5">N-acetyl-gamma-glutamyl-phosphate reductase</fullName>
        <shortName evidence="5">AGPR</shortName>
        <ecNumber evidence="5">1.2.1.38</ecNumber>
    </recommendedName>
    <alternativeName>
        <fullName evidence="5">N-acetyl-glutamate semialdehyde dehydrogenase</fullName>
        <shortName evidence="5">NAGSA dehydrogenase</shortName>
    </alternativeName>
</protein>
<evidence type="ECO:0000313" key="9">
    <source>
        <dbReference type="Proteomes" id="UP001375743"/>
    </source>
</evidence>
<dbReference type="InterPro" id="IPR058924">
    <property type="entry name" value="AGPR_dimerisation_dom"/>
</dbReference>
<evidence type="ECO:0000256" key="4">
    <source>
        <dbReference type="ARBA" id="ARBA00023002"/>
    </source>
</evidence>
<reference evidence="8 9" key="1">
    <citation type="submission" date="2024-01" db="EMBL/GenBank/DDBJ databases">
        <title>Multi-omics insights into the function and evolution of sodium benzoate biodegradation pathways in Benzoatithermus flavus gen. nov., sp. nov. from hot spring.</title>
        <authorList>
            <person name="Hu C.-J."/>
            <person name="Li W.-J."/>
        </authorList>
    </citation>
    <scope>NUCLEOTIDE SEQUENCE [LARGE SCALE GENOMIC DNA]</scope>
    <source>
        <strain evidence="8 9">SYSU G07066</strain>
    </source>
</reference>
<dbReference type="InterPro" id="IPR000706">
    <property type="entry name" value="AGPR_type-1"/>
</dbReference>
<dbReference type="SUPFAM" id="SSF51735">
    <property type="entry name" value="NAD(P)-binding Rossmann-fold domains"/>
    <property type="match status" value="1"/>
</dbReference>
<comment type="function">
    <text evidence="5">Catalyzes the NADPH-dependent reduction of N-acetyl-5-glutamyl phosphate to yield N-acetyl-L-glutamate 5-semialdehyde.</text>
</comment>
<dbReference type="CDD" id="cd23934">
    <property type="entry name" value="AGPR_1_C"/>
    <property type="match status" value="1"/>
</dbReference>
<dbReference type="SUPFAM" id="SSF55347">
    <property type="entry name" value="Glyceraldehyde-3-phosphate dehydrogenase-like, C-terminal domain"/>
    <property type="match status" value="1"/>
</dbReference>
<dbReference type="Gene3D" id="3.30.360.10">
    <property type="entry name" value="Dihydrodipicolinate Reductase, domain 2"/>
    <property type="match status" value="1"/>
</dbReference>
<proteinExistence type="inferred from homology"/>
<dbReference type="InterPro" id="IPR036291">
    <property type="entry name" value="NAD(P)-bd_dom_sf"/>
</dbReference>
<dbReference type="Proteomes" id="UP001375743">
    <property type="component" value="Unassembled WGS sequence"/>
</dbReference>
<dbReference type="PANTHER" id="PTHR32338:SF10">
    <property type="entry name" value="N-ACETYL-GAMMA-GLUTAMYL-PHOSPHATE REDUCTASE, CHLOROPLASTIC-RELATED"/>
    <property type="match status" value="1"/>
</dbReference>
<keyword evidence="5" id="KW-0963">Cytoplasm</keyword>
<dbReference type="InterPro" id="IPR023013">
    <property type="entry name" value="AGPR_AS"/>
</dbReference>
<accession>A0ABU8XZX4</accession>
<organism evidence="8 9">
    <name type="scientific">Benzoatithermus flavus</name>
    <dbReference type="NCBI Taxonomy" id="3108223"/>
    <lineage>
        <taxon>Bacteria</taxon>
        <taxon>Pseudomonadati</taxon>
        <taxon>Pseudomonadota</taxon>
        <taxon>Alphaproteobacteria</taxon>
        <taxon>Geminicoccales</taxon>
        <taxon>Geminicoccaceae</taxon>
        <taxon>Benzoatithermus</taxon>
    </lineage>
</organism>
<dbReference type="CDD" id="cd17895">
    <property type="entry name" value="AGPR_1_N"/>
    <property type="match status" value="1"/>
</dbReference>
<dbReference type="Pfam" id="PF22698">
    <property type="entry name" value="Semialdhyde_dhC_1"/>
    <property type="match status" value="1"/>
</dbReference>
<gene>
    <name evidence="5 8" type="primary">argC</name>
    <name evidence="8" type="ORF">U1T56_22725</name>
</gene>
<name>A0ABU8XZX4_9PROT</name>
<evidence type="ECO:0000256" key="3">
    <source>
        <dbReference type="ARBA" id="ARBA00022857"/>
    </source>
</evidence>
<keyword evidence="3 5" id="KW-0521">NADP</keyword>
<comment type="similarity">
    <text evidence="5">Belongs to the NAGSA dehydrogenase family. Type 1 subfamily.</text>
</comment>
<dbReference type="NCBIfam" id="TIGR01850">
    <property type="entry name" value="argC"/>
    <property type="match status" value="1"/>
</dbReference>
<dbReference type="Pfam" id="PF01118">
    <property type="entry name" value="Semialdhyde_dh"/>
    <property type="match status" value="1"/>
</dbReference>
<keyword evidence="4 5" id="KW-0560">Oxidoreductase</keyword>
<dbReference type="GO" id="GO:0003942">
    <property type="term" value="F:N-acetyl-gamma-glutamyl-phosphate reductase activity"/>
    <property type="evidence" value="ECO:0007669"/>
    <property type="project" value="UniProtKB-EC"/>
</dbReference>
<dbReference type="RefSeq" id="WP_418161827.1">
    <property type="nucleotide sequence ID" value="NZ_JBBLZC010000039.1"/>
</dbReference>
<keyword evidence="1 5" id="KW-0055">Arginine biosynthesis</keyword>
<dbReference type="PROSITE" id="PS01224">
    <property type="entry name" value="ARGC"/>
    <property type="match status" value="1"/>
</dbReference>
<dbReference type="InterPro" id="IPR050085">
    <property type="entry name" value="AGPR"/>
</dbReference>
<evidence type="ECO:0000259" key="7">
    <source>
        <dbReference type="SMART" id="SM00859"/>
    </source>
</evidence>
<dbReference type="PANTHER" id="PTHR32338">
    <property type="entry name" value="N-ACETYL-GAMMA-GLUTAMYL-PHOSPHATE REDUCTASE, CHLOROPLASTIC-RELATED-RELATED"/>
    <property type="match status" value="1"/>
</dbReference>